<gene>
    <name evidence="9" type="ORF">MNBD_GAMMA16-2086</name>
</gene>
<organism evidence="9">
    <name type="scientific">hydrothermal vent metagenome</name>
    <dbReference type="NCBI Taxonomy" id="652676"/>
    <lineage>
        <taxon>unclassified sequences</taxon>
        <taxon>metagenomes</taxon>
        <taxon>ecological metagenomes</taxon>
    </lineage>
</organism>
<name>A0A3B1A2J9_9ZZZZ</name>
<dbReference type="Pfam" id="PF02706">
    <property type="entry name" value="Wzz"/>
    <property type="match status" value="1"/>
</dbReference>
<evidence type="ECO:0000256" key="4">
    <source>
        <dbReference type="ARBA" id="ARBA00022989"/>
    </source>
</evidence>
<evidence type="ECO:0000259" key="8">
    <source>
        <dbReference type="Pfam" id="PF02706"/>
    </source>
</evidence>
<dbReference type="GO" id="GO:0004713">
    <property type="term" value="F:protein tyrosine kinase activity"/>
    <property type="evidence" value="ECO:0007669"/>
    <property type="project" value="TreeGrafter"/>
</dbReference>
<feature type="coiled-coil region" evidence="6">
    <location>
        <begin position="390"/>
        <end position="441"/>
    </location>
</feature>
<feature type="transmembrane region" description="Helical" evidence="7">
    <location>
        <begin position="540"/>
        <end position="559"/>
    </location>
</feature>
<dbReference type="InterPro" id="IPR003856">
    <property type="entry name" value="LPS_length_determ_N"/>
</dbReference>
<evidence type="ECO:0000313" key="9">
    <source>
        <dbReference type="EMBL" id="VAW87116.1"/>
    </source>
</evidence>
<evidence type="ECO:0000256" key="7">
    <source>
        <dbReference type="SAM" id="Phobius"/>
    </source>
</evidence>
<sequence>MEEETRNLSDYLAILKRRKWQVIVTAYLLLMIVVVVALTLPAVYRSEATILIKEQDIPEELVRSTITGYADRSIQVISQRVMTRTGLTTIIEKYNLYEEARKSLTMEDVITNMRKNISLEMVSADVIDPRNGRPQQATIAFKLAFNSNDPKLAQGVSHELVSLFLAENTRERREQAAEVTAFFSEAAQNLSHQIVELEAKLARFKQEHQGQLPEHAQLNLQLMERTEQQLRDTTRRMQILDERIIFLSAELRTIQPHRIVTNSRDLNLEPGERLRLLQSQYISMKSIYSMQHPDLRRLKVELDILKKELGVSENTELLKQQLKERRISLQQGSNKYSANHPDVVKLKNTIASLEFSIRKAETSFVAQMEKPENPAYIAVQTQLNAVRTERTGAKIEQEEIQQKLREYEGRLLATPEVERIYRNLARDYEGATAQYQEIKTKQRAAQISHELEVGQKAQRFTLLERAVLPINPASPNRQAILFLGFIFSIVSAVGFAALIESLDSSIQGRVGIVRVLHKEPLGVIPYIENHADKKKKRNKVFFIITLFIISIFIVVLSVLV</sequence>
<feature type="transmembrane region" description="Helical" evidence="7">
    <location>
        <begin position="20"/>
        <end position="44"/>
    </location>
</feature>
<keyword evidence="2" id="KW-1003">Cell membrane</keyword>
<keyword evidence="4 7" id="KW-1133">Transmembrane helix</keyword>
<dbReference type="GO" id="GO:0005886">
    <property type="term" value="C:plasma membrane"/>
    <property type="evidence" value="ECO:0007669"/>
    <property type="project" value="UniProtKB-SubCell"/>
</dbReference>
<feature type="domain" description="Polysaccharide chain length determinant N-terminal" evidence="8">
    <location>
        <begin position="7"/>
        <end position="59"/>
    </location>
</feature>
<evidence type="ECO:0000256" key="3">
    <source>
        <dbReference type="ARBA" id="ARBA00022692"/>
    </source>
</evidence>
<proteinExistence type="predicted"/>
<comment type="subcellular location">
    <subcellularLocation>
        <location evidence="1">Cell membrane</location>
        <topology evidence="1">Multi-pass membrane protein</topology>
    </subcellularLocation>
</comment>
<protein>
    <recommendedName>
        <fullName evidence="8">Polysaccharide chain length determinant N-terminal domain-containing protein</fullName>
    </recommendedName>
</protein>
<evidence type="ECO:0000256" key="5">
    <source>
        <dbReference type="ARBA" id="ARBA00023136"/>
    </source>
</evidence>
<accession>A0A3B1A2J9</accession>
<keyword evidence="3 7" id="KW-0812">Transmembrane</keyword>
<evidence type="ECO:0000256" key="2">
    <source>
        <dbReference type="ARBA" id="ARBA00022475"/>
    </source>
</evidence>
<keyword evidence="5 7" id="KW-0472">Membrane</keyword>
<dbReference type="InterPro" id="IPR050445">
    <property type="entry name" value="Bact_polysacc_biosynth/exp"/>
</dbReference>
<dbReference type="PANTHER" id="PTHR32309:SF13">
    <property type="entry name" value="FERRIC ENTEROBACTIN TRANSPORT PROTEIN FEPE"/>
    <property type="match status" value="1"/>
</dbReference>
<evidence type="ECO:0000256" key="1">
    <source>
        <dbReference type="ARBA" id="ARBA00004651"/>
    </source>
</evidence>
<dbReference type="EMBL" id="UOFO01000110">
    <property type="protein sequence ID" value="VAW87116.1"/>
    <property type="molecule type" value="Genomic_DNA"/>
</dbReference>
<keyword evidence="6" id="KW-0175">Coiled coil</keyword>
<dbReference type="PANTHER" id="PTHR32309">
    <property type="entry name" value="TYROSINE-PROTEIN KINASE"/>
    <property type="match status" value="1"/>
</dbReference>
<feature type="coiled-coil region" evidence="6">
    <location>
        <begin position="187"/>
        <end position="243"/>
    </location>
</feature>
<evidence type="ECO:0000256" key="6">
    <source>
        <dbReference type="SAM" id="Coils"/>
    </source>
</evidence>
<reference evidence="9" key="1">
    <citation type="submission" date="2018-06" db="EMBL/GenBank/DDBJ databases">
        <authorList>
            <person name="Zhirakovskaya E."/>
        </authorList>
    </citation>
    <scope>NUCLEOTIDE SEQUENCE</scope>
</reference>
<dbReference type="AlphaFoldDB" id="A0A3B1A2J9"/>
<feature type="transmembrane region" description="Helical" evidence="7">
    <location>
        <begin position="479"/>
        <end position="499"/>
    </location>
</feature>